<feature type="transmembrane region" description="Helical" evidence="1">
    <location>
        <begin position="169"/>
        <end position="189"/>
    </location>
</feature>
<feature type="transmembrane region" description="Helical" evidence="1">
    <location>
        <begin position="70"/>
        <end position="86"/>
    </location>
</feature>
<dbReference type="Proteomes" id="UP001597319">
    <property type="component" value="Unassembled WGS sequence"/>
</dbReference>
<feature type="transmembrane region" description="Helical" evidence="1">
    <location>
        <begin position="38"/>
        <end position="58"/>
    </location>
</feature>
<dbReference type="EMBL" id="JBHULE010000019">
    <property type="protein sequence ID" value="MFD2563669.1"/>
    <property type="molecule type" value="Genomic_DNA"/>
</dbReference>
<gene>
    <name evidence="3" type="ORF">ACFSR1_13395</name>
</gene>
<keyword evidence="1" id="KW-1133">Transmembrane helix</keyword>
<name>A0ABW5LIP5_9FLAO</name>
<keyword evidence="1" id="KW-0812">Transmembrane</keyword>
<evidence type="ECO:0000256" key="1">
    <source>
        <dbReference type="SAM" id="Phobius"/>
    </source>
</evidence>
<evidence type="ECO:0000313" key="3">
    <source>
        <dbReference type="EMBL" id="MFD2563669.1"/>
    </source>
</evidence>
<comment type="caution">
    <text evidence="3">The sequence shown here is derived from an EMBL/GenBank/DDBJ whole genome shotgun (WGS) entry which is preliminary data.</text>
</comment>
<proteinExistence type="predicted"/>
<dbReference type="InterPro" id="IPR003675">
    <property type="entry name" value="Rce1/LyrA-like_dom"/>
</dbReference>
<reference evidence="4" key="1">
    <citation type="journal article" date="2019" name="Int. J. Syst. Evol. Microbiol.">
        <title>The Global Catalogue of Microorganisms (GCM) 10K type strain sequencing project: providing services to taxonomists for standard genome sequencing and annotation.</title>
        <authorList>
            <consortium name="The Broad Institute Genomics Platform"/>
            <consortium name="The Broad Institute Genome Sequencing Center for Infectious Disease"/>
            <person name="Wu L."/>
            <person name="Ma J."/>
        </authorList>
    </citation>
    <scope>NUCLEOTIDE SEQUENCE [LARGE SCALE GENOMIC DNA]</scope>
    <source>
        <strain evidence="4">KCTC 52274</strain>
    </source>
</reference>
<dbReference type="EC" id="3.4.-.-" evidence="3"/>
<dbReference type="Pfam" id="PF02517">
    <property type="entry name" value="Rce1-like"/>
    <property type="match status" value="1"/>
</dbReference>
<feature type="domain" description="CAAX prenyl protease 2/Lysostaphin resistance protein A-like" evidence="2">
    <location>
        <begin position="105"/>
        <end position="209"/>
    </location>
</feature>
<accession>A0ABW5LIP5</accession>
<sequence>MTTSFKTLFTVLLSVLVINTIVTNVTLRSELGLEPQFIILSLWKILLIGMVIVAIKKCKLDTVFVYKKNFWPVLLGSSIIILLSFYNVNRALLFDGQEVSLSLQLWYLFSALSTGGFEEVLFRVFVFNSLYTLFSKQEINIRYLHSIIWTSLLFGGVHMVNLLKSDYDLFSVISQIIIAFGIGVLFQSLLIKYKNIFVVITLHGLINYFGMYRFYLYTNTDEIVHNTVNDYLSSLVLTIVFAASISVIGFLLIRKNISKETSK</sequence>
<feature type="transmembrane region" description="Helical" evidence="1">
    <location>
        <begin position="196"/>
        <end position="215"/>
    </location>
</feature>
<dbReference type="GO" id="GO:0016787">
    <property type="term" value="F:hydrolase activity"/>
    <property type="evidence" value="ECO:0007669"/>
    <property type="project" value="UniProtKB-KW"/>
</dbReference>
<evidence type="ECO:0000313" key="4">
    <source>
        <dbReference type="Proteomes" id="UP001597319"/>
    </source>
</evidence>
<keyword evidence="4" id="KW-1185">Reference proteome</keyword>
<keyword evidence="1" id="KW-0472">Membrane</keyword>
<dbReference type="RefSeq" id="WP_378293297.1">
    <property type="nucleotide sequence ID" value="NZ_JBHULE010000019.1"/>
</dbReference>
<feature type="transmembrane region" description="Helical" evidence="1">
    <location>
        <begin position="106"/>
        <end position="131"/>
    </location>
</feature>
<keyword evidence="3" id="KW-0378">Hydrolase</keyword>
<evidence type="ECO:0000259" key="2">
    <source>
        <dbReference type="Pfam" id="PF02517"/>
    </source>
</evidence>
<organism evidence="3 4">
    <name type="scientific">Aquimarina rubra</name>
    <dbReference type="NCBI Taxonomy" id="1920033"/>
    <lineage>
        <taxon>Bacteria</taxon>
        <taxon>Pseudomonadati</taxon>
        <taxon>Bacteroidota</taxon>
        <taxon>Flavobacteriia</taxon>
        <taxon>Flavobacteriales</taxon>
        <taxon>Flavobacteriaceae</taxon>
        <taxon>Aquimarina</taxon>
    </lineage>
</organism>
<feature type="transmembrane region" description="Helical" evidence="1">
    <location>
        <begin position="235"/>
        <end position="253"/>
    </location>
</feature>
<protein>
    <submittedName>
        <fullName evidence="3">CPBP family intramembrane glutamic endopeptidase</fullName>
        <ecNumber evidence="3">3.4.-.-</ecNumber>
    </submittedName>
</protein>
<feature type="transmembrane region" description="Helical" evidence="1">
    <location>
        <begin position="143"/>
        <end position="163"/>
    </location>
</feature>